<dbReference type="InterPro" id="IPR000380">
    <property type="entry name" value="Topo_IA"/>
</dbReference>
<dbReference type="PANTHER" id="PTHR11390:SF20">
    <property type="entry name" value="DNA TOPOISOMERASE 3-BETA-1"/>
    <property type="match status" value="1"/>
</dbReference>
<dbReference type="GO" id="GO:0005634">
    <property type="term" value="C:nucleus"/>
    <property type="evidence" value="ECO:0007669"/>
    <property type="project" value="TreeGrafter"/>
</dbReference>
<dbReference type="InterPro" id="IPR023406">
    <property type="entry name" value="Topo_IA_AS"/>
</dbReference>
<feature type="domain" description="SAP" evidence="10">
    <location>
        <begin position="5"/>
        <end position="39"/>
    </location>
</feature>
<comment type="similarity">
    <text evidence="2 7">Belongs to the type IA topoisomerase family.</text>
</comment>
<accession>A0A7E4ZXZ2</accession>
<dbReference type="SMART" id="SM00493">
    <property type="entry name" value="TOPRIM"/>
    <property type="match status" value="1"/>
</dbReference>
<comment type="catalytic activity">
    <reaction evidence="1 7">
        <text>ATP-independent breakage of single-stranded DNA, followed by passage and rejoining.</text>
        <dbReference type="EC" id="5.6.2.1"/>
    </reaction>
</comment>
<evidence type="ECO:0000313" key="13">
    <source>
        <dbReference type="Proteomes" id="UP000492821"/>
    </source>
</evidence>
<dbReference type="PANTHER" id="PTHR11390">
    <property type="entry name" value="PROKARYOTIC DNA TOPOISOMERASE"/>
    <property type="match status" value="1"/>
</dbReference>
<keyword evidence="5 7" id="KW-0238">DNA-binding</keyword>
<dbReference type="CDD" id="cd00186">
    <property type="entry name" value="TOP1Ac"/>
    <property type="match status" value="1"/>
</dbReference>
<keyword evidence="13" id="KW-1185">Reference proteome</keyword>
<evidence type="ECO:0000256" key="6">
    <source>
        <dbReference type="ARBA" id="ARBA00023235"/>
    </source>
</evidence>
<dbReference type="Gene3D" id="2.70.20.10">
    <property type="entry name" value="Topoisomerase I, domain 3"/>
    <property type="match status" value="1"/>
</dbReference>
<evidence type="ECO:0000256" key="4">
    <source>
        <dbReference type="ARBA" id="ARBA00023029"/>
    </source>
</evidence>
<dbReference type="Gene3D" id="1.10.290.10">
    <property type="entry name" value="Topoisomerase I, domain 4"/>
    <property type="match status" value="1"/>
</dbReference>
<dbReference type="SUPFAM" id="SSF56712">
    <property type="entry name" value="Prokaryotic type I DNA topoisomerase"/>
    <property type="match status" value="1"/>
</dbReference>
<keyword evidence="4 7" id="KW-0799">Topoisomerase</keyword>
<reference evidence="13" key="1">
    <citation type="journal article" date="2013" name="Genetics">
        <title>The draft genome and transcriptome of Panagrellus redivivus are shaped by the harsh demands of a free-living lifestyle.</title>
        <authorList>
            <person name="Srinivasan J."/>
            <person name="Dillman A.R."/>
            <person name="Macchietto M.G."/>
            <person name="Heikkinen L."/>
            <person name="Lakso M."/>
            <person name="Fracchia K.M."/>
            <person name="Antoshechkin I."/>
            <person name="Mortazavi A."/>
            <person name="Wong G."/>
            <person name="Sternberg P.W."/>
        </authorList>
    </citation>
    <scope>NUCLEOTIDE SEQUENCE [LARGE SCALE GENOMIC DNA]</scope>
    <source>
        <strain evidence="13">MT8872</strain>
    </source>
</reference>
<keyword evidence="9" id="KW-0472">Membrane</keyword>
<dbReference type="Gene3D" id="1.10.460.10">
    <property type="entry name" value="Topoisomerase I, domain 2"/>
    <property type="match status" value="1"/>
</dbReference>
<dbReference type="Pfam" id="PF01131">
    <property type="entry name" value="Topoisom_bac"/>
    <property type="match status" value="1"/>
</dbReference>
<dbReference type="GO" id="GO:0006281">
    <property type="term" value="P:DNA repair"/>
    <property type="evidence" value="ECO:0007669"/>
    <property type="project" value="TreeGrafter"/>
</dbReference>
<sequence length="867" mass="98318">MTMDFKSLTVIQLRGKLGTLGLSEVGNKATLMARLEGHYFPKGNANVGYSAMAASSETSMNNKKSSSLISENLKTWENMSLPKLKVEVAKYGIKVTGSRLREDYLRALQSYFETDLDKEPDFYHISHRKIKVLMIAEKPSMGREIAKVLANGRSIREYKTSDGKLSVSEFQGTFFGYPADFRVSSTFGHIFSDTFCKDVPRNADEALFDADIVKTPCDDNHDLPSALAELANGVDALVLWLDCDLEGEAICYEVLDCVRDAIKRPPSGNFMDVVFRAHFSSADEATDAMKRLQKPNFRQCLAVRAKHDLDLRIGVALSRYQTSILRRHLKGFDIPMVSYGPCQIPCLTFCVEAQEVVERHRESYYYHIMARLKVNGVVVDARSNLFKDKTEAEECLRRIQNAQKAQVVNVERKHFAQNPPPALNTVGLLKLCSTQLGIGPKDAMQVAENLYTSGLISYPRTETTRYPDQLRVRERRRGIQENMQFTVDDDVYMDWNKAETAPRDGIDVGDHPPIMPTGKPGRLQLHLKELRVYEIICRHFLASLMPSQRYHSDTVVFSLDGVKVSRTVHAIDDMGFAAMIPWGHANMDFDDRIKFTAMKGQFVQISNVWMTETAAPTPMPLNEAQLMDLMEKHRIGTDASIPGHVDNIIKRKYVVVDPESRQITPTMLGRTLINVYRKCVPQLAQPQMRAQMEMQLMTIARGERDFEVVRVEVLNAFRVQFKQFKKSFHSFTRSFEPCFEKSNEYSTHGDGFGPNRNDRHGHNEEAVKILKDPFLQLKQRRPVVAYPAPPASNPWHHPPKAVWHRETESVLPVVRNNGSEPIPDFRQRCVPPPPPPQSGSPTTEEKLLFFVICLVGIALYVALCKPR</sequence>
<evidence type="ECO:0000259" key="12">
    <source>
        <dbReference type="PROSITE" id="PS52039"/>
    </source>
</evidence>
<dbReference type="SMART" id="SM00437">
    <property type="entry name" value="TOP1Ac"/>
    <property type="match status" value="1"/>
</dbReference>
<dbReference type="InterPro" id="IPR023405">
    <property type="entry name" value="Topo_IA_core_domain"/>
</dbReference>
<organism evidence="13 14">
    <name type="scientific">Panagrellus redivivus</name>
    <name type="common">Microworm</name>
    <dbReference type="NCBI Taxonomy" id="6233"/>
    <lineage>
        <taxon>Eukaryota</taxon>
        <taxon>Metazoa</taxon>
        <taxon>Ecdysozoa</taxon>
        <taxon>Nematoda</taxon>
        <taxon>Chromadorea</taxon>
        <taxon>Rhabditida</taxon>
        <taxon>Tylenchina</taxon>
        <taxon>Panagrolaimomorpha</taxon>
        <taxon>Panagrolaimoidea</taxon>
        <taxon>Panagrolaimidae</taxon>
        <taxon>Panagrellus</taxon>
    </lineage>
</organism>
<dbReference type="PROSITE" id="PS52039">
    <property type="entry name" value="TOPO_IA_2"/>
    <property type="match status" value="1"/>
</dbReference>
<feature type="domain" description="Topo IA-type catalytic" evidence="12">
    <location>
        <begin position="296"/>
        <end position="721"/>
    </location>
</feature>
<evidence type="ECO:0000256" key="5">
    <source>
        <dbReference type="ARBA" id="ARBA00023125"/>
    </source>
</evidence>
<name>A0A7E4ZXZ2_PANRE</name>
<dbReference type="InterPro" id="IPR003602">
    <property type="entry name" value="Topo_IA_DNA-bd_dom"/>
</dbReference>
<dbReference type="AlphaFoldDB" id="A0A7E4ZXZ2"/>
<keyword evidence="9" id="KW-0812">Transmembrane</keyword>
<dbReference type="InterPro" id="IPR003601">
    <property type="entry name" value="Topo_IA_2"/>
</dbReference>
<feature type="transmembrane region" description="Helical" evidence="9">
    <location>
        <begin position="847"/>
        <end position="864"/>
    </location>
</feature>
<dbReference type="WBParaSite" id="Pan_g24038.t1">
    <property type="protein sequence ID" value="Pan_g24038.t1"/>
    <property type="gene ID" value="Pan_g24038"/>
</dbReference>
<dbReference type="PRINTS" id="PR00417">
    <property type="entry name" value="PRTPISMRASEI"/>
</dbReference>
<evidence type="ECO:0000313" key="14">
    <source>
        <dbReference type="WBParaSite" id="Pan_g24038.t1"/>
    </source>
</evidence>
<comment type="function">
    <text evidence="7">Introduces a single-strand break via transesterification at a target site in duplex DNA. Releases the supercoiling and torsional tension of DNA introduced during the DNA replication and transcription by transiently cleaving and rejoining one strand of the DNA duplex. The scissile phosphodiester is attacked by the catalytic tyrosine of the enzyme, resulting in the formation of a DNA-(5'-phosphotyrosyl)-enzyme intermediate and the expulsion of a 3'-OH DNA strand.</text>
</comment>
<reference evidence="14" key="2">
    <citation type="submission" date="2020-10" db="UniProtKB">
        <authorList>
            <consortium name="WormBaseParasite"/>
        </authorList>
    </citation>
    <scope>IDENTIFICATION</scope>
</reference>
<evidence type="ECO:0000259" key="10">
    <source>
        <dbReference type="PROSITE" id="PS50800"/>
    </source>
</evidence>
<dbReference type="GO" id="GO:0003917">
    <property type="term" value="F:DNA topoisomerase type I (single strand cut, ATP-independent) activity"/>
    <property type="evidence" value="ECO:0007669"/>
    <property type="project" value="UniProtKB-EC"/>
</dbReference>
<evidence type="ECO:0000256" key="8">
    <source>
        <dbReference type="SAM" id="MobiDB-lite"/>
    </source>
</evidence>
<dbReference type="GO" id="GO:0006310">
    <property type="term" value="P:DNA recombination"/>
    <property type="evidence" value="ECO:0007669"/>
    <property type="project" value="TreeGrafter"/>
</dbReference>
<feature type="domain" description="Toprim" evidence="11">
    <location>
        <begin position="131"/>
        <end position="278"/>
    </location>
</feature>
<dbReference type="InterPro" id="IPR013825">
    <property type="entry name" value="Topo_IA_cen_sub2"/>
</dbReference>
<dbReference type="PROSITE" id="PS50800">
    <property type="entry name" value="SAP"/>
    <property type="match status" value="1"/>
</dbReference>
<dbReference type="InterPro" id="IPR036361">
    <property type="entry name" value="SAP_dom_sf"/>
</dbReference>
<evidence type="ECO:0000259" key="11">
    <source>
        <dbReference type="PROSITE" id="PS50880"/>
    </source>
</evidence>
<keyword evidence="6 7" id="KW-0413">Isomerase</keyword>
<protein>
    <recommendedName>
        <fullName evidence="3 7">DNA topoisomerase</fullName>
        <ecNumber evidence="3 7">5.6.2.1</ecNumber>
    </recommendedName>
</protein>
<dbReference type="SMART" id="SM00436">
    <property type="entry name" value="TOP1Bc"/>
    <property type="match status" value="1"/>
</dbReference>
<dbReference type="Proteomes" id="UP000492821">
    <property type="component" value="Unassembled WGS sequence"/>
</dbReference>
<dbReference type="InterPro" id="IPR006171">
    <property type="entry name" value="TOPRIM_dom"/>
</dbReference>
<evidence type="ECO:0000256" key="1">
    <source>
        <dbReference type="ARBA" id="ARBA00000213"/>
    </source>
</evidence>
<dbReference type="InterPro" id="IPR013824">
    <property type="entry name" value="Topo_IA_cen_sub1"/>
</dbReference>
<dbReference type="SUPFAM" id="SSF68906">
    <property type="entry name" value="SAP domain"/>
    <property type="match status" value="1"/>
</dbReference>
<dbReference type="EC" id="5.6.2.1" evidence="3 7"/>
<evidence type="ECO:0000256" key="3">
    <source>
        <dbReference type="ARBA" id="ARBA00012891"/>
    </source>
</evidence>
<evidence type="ECO:0000256" key="2">
    <source>
        <dbReference type="ARBA" id="ARBA00009446"/>
    </source>
</evidence>
<evidence type="ECO:0000256" key="7">
    <source>
        <dbReference type="RuleBase" id="RU362092"/>
    </source>
</evidence>
<dbReference type="Pfam" id="PF02037">
    <property type="entry name" value="SAP"/>
    <property type="match status" value="1"/>
</dbReference>
<feature type="region of interest" description="Disordered" evidence="8">
    <location>
        <begin position="822"/>
        <end position="841"/>
    </location>
</feature>
<dbReference type="GO" id="GO:0003677">
    <property type="term" value="F:DNA binding"/>
    <property type="evidence" value="ECO:0007669"/>
    <property type="project" value="UniProtKB-KW"/>
</dbReference>
<dbReference type="PROSITE" id="PS50880">
    <property type="entry name" value="TOPRIM"/>
    <property type="match status" value="1"/>
</dbReference>
<dbReference type="SMART" id="SM00513">
    <property type="entry name" value="SAP"/>
    <property type="match status" value="1"/>
</dbReference>
<dbReference type="InterPro" id="IPR003034">
    <property type="entry name" value="SAP_dom"/>
</dbReference>
<keyword evidence="9" id="KW-1133">Transmembrane helix</keyword>
<dbReference type="Pfam" id="PF01751">
    <property type="entry name" value="Toprim"/>
    <property type="match status" value="1"/>
</dbReference>
<dbReference type="GO" id="GO:0006265">
    <property type="term" value="P:DNA topological change"/>
    <property type="evidence" value="ECO:0007669"/>
    <property type="project" value="InterPro"/>
</dbReference>
<proteinExistence type="inferred from homology"/>
<dbReference type="InterPro" id="IPR013497">
    <property type="entry name" value="Topo_IA_cen"/>
</dbReference>
<dbReference type="Gene3D" id="3.40.50.140">
    <property type="match status" value="1"/>
</dbReference>
<evidence type="ECO:0000256" key="9">
    <source>
        <dbReference type="SAM" id="Phobius"/>
    </source>
</evidence>
<dbReference type="InterPro" id="IPR013826">
    <property type="entry name" value="Topo_IA_cen_sub3"/>
</dbReference>
<dbReference type="PROSITE" id="PS00396">
    <property type="entry name" value="TOPO_IA_1"/>
    <property type="match status" value="1"/>
</dbReference>